<evidence type="ECO:0000256" key="1">
    <source>
        <dbReference type="SAM" id="MobiDB-lite"/>
    </source>
</evidence>
<evidence type="ECO:0000313" key="3">
    <source>
        <dbReference type="Proteomes" id="UP001370758"/>
    </source>
</evidence>
<reference evidence="2 3" key="1">
    <citation type="submission" date="2023-08" db="EMBL/GenBank/DDBJ databases">
        <authorList>
            <person name="Palmer J.M."/>
        </authorList>
    </citation>
    <scope>NUCLEOTIDE SEQUENCE [LARGE SCALE GENOMIC DNA]</scope>
    <source>
        <strain evidence="2 3">TWF481</strain>
    </source>
</reference>
<evidence type="ECO:0000313" key="2">
    <source>
        <dbReference type="EMBL" id="KAK6504549.1"/>
    </source>
</evidence>
<sequence>MSGSDLMTGRDGLRQGATNGESLPDSFPADILQPKWASAPLIKADPILIPGFGGKRIDKVKQGTASASTVREGLRSYARWAA</sequence>
<organism evidence="2 3">
    <name type="scientific">Arthrobotrys musiformis</name>
    <dbReference type="NCBI Taxonomy" id="47236"/>
    <lineage>
        <taxon>Eukaryota</taxon>
        <taxon>Fungi</taxon>
        <taxon>Dikarya</taxon>
        <taxon>Ascomycota</taxon>
        <taxon>Pezizomycotina</taxon>
        <taxon>Orbiliomycetes</taxon>
        <taxon>Orbiliales</taxon>
        <taxon>Orbiliaceae</taxon>
        <taxon>Arthrobotrys</taxon>
    </lineage>
</organism>
<dbReference type="EMBL" id="JAVHJL010000004">
    <property type="protein sequence ID" value="KAK6504549.1"/>
    <property type="molecule type" value="Genomic_DNA"/>
</dbReference>
<name>A0AAV9W9L5_9PEZI</name>
<protein>
    <submittedName>
        <fullName evidence="2">Uncharacterized protein</fullName>
    </submittedName>
</protein>
<proteinExistence type="predicted"/>
<gene>
    <name evidence="2" type="ORF">TWF481_006490</name>
</gene>
<accession>A0AAV9W9L5</accession>
<comment type="caution">
    <text evidence="2">The sequence shown here is derived from an EMBL/GenBank/DDBJ whole genome shotgun (WGS) entry which is preliminary data.</text>
</comment>
<dbReference type="Proteomes" id="UP001370758">
    <property type="component" value="Unassembled WGS sequence"/>
</dbReference>
<keyword evidence="3" id="KW-1185">Reference proteome</keyword>
<dbReference type="AlphaFoldDB" id="A0AAV9W9L5"/>
<feature type="region of interest" description="Disordered" evidence="1">
    <location>
        <begin position="1"/>
        <end position="27"/>
    </location>
</feature>